<evidence type="ECO:0000313" key="5">
    <source>
        <dbReference type="EMBL" id="KAJ6802269.1"/>
    </source>
</evidence>
<dbReference type="CDD" id="cd11378">
    <property type="entry name" value="DUF296"/>
    <property type="match status" value="1"/>
</dbReference>
<dbReference type="GO" id="GO:0003700">
    <property type="term" value="F:DNA-binding transcription factor activity"/>
    <property type="evidence" value="ECO:0007669"/>
    <property type="project" value="TreeGrafter"/>
</dbReference>
<feature type="domain" description="PPC" evidence="4">
    <location>
        <begin position="139"/>
        <end position="276"/>
    </location>
</feature>
<dbReference type="GO" id="GO:0003680">
    <property type="term" value="F:minor groove of adenine-thymine-rich DNA binding"/>
    <property type="evidence" value="ECO:0007669"/>
    <property type="project" value="UniProtKB-UniRule"/>
</dbReference>
<feature type="region of interest" description="Disordered" evidence="3">
    <location>
        <begin position="265"/>
        <end position="341"/>
    </location>
</feature>
<keyword evidence="2" id="KW-0238">DNA-binding</keyword>
<dbReference type="GO" id="GO:0010228">
    <property type="term" value="P:vegetative to reproductive phase transition of meristem"/>
    <property type="evidence" value="ECO:0007669"/>
    <property type="project" value="TreeGrafter"/>
</dbReference>
<dbReference type="GO" id="GO:0005634">
    <property type="term" value="C:nucleus"/>
    <property type="evidence" value="ECO:0007669"/>
    <property type="project" value="UniProtKB-SubCell"/>
</dbReference>
<evidence type="ECO:0000256" key="1">
    <source>
        <dbReference type="ARBA" id="ARBA00004123"/>
    </source>
</evidence>
<feature type="compositionally biased region" description="Low complexity" evidence="3">
    <location>
        <begin position="271"/>
        <end position="300"/>
    </location>
</feature>
<dbReference type="SUPFAM" id="SSF117856">
    <property type="entry name" value="AF0104/ALDC/Ptd012-like"/>
    <property type="match status" value="1"/>
</dbReference>
<protein>
    <recommendedName>
        <fullName evidence="2">AT-hook motif nuclear-localized protein</fullName>
    </recommendedName>
</protein>
<dbReference type="EMBL" id="JANAVB010037417">
    <property type="protein sequence ID" value="KAJ6802269.1"/>
    <property type="molecule type" value="Genomic_DNA"/>
</dbReference>
<feature type="compositionally biased region" description="Gly residues" evidence="3">
    <location>
        <begin position="328"/>
        <end position="341"/>
    </location>
</feature>
<evidence type="ECO:0000259" key="4">
    <source>
        <dbReference type="PROSITE" id="PS51742"/>
    </source>
</evidence>
<evidence type="ECO:0000256" key="2">
    <source>
        <dbReference type="PIRNR" id="PIRNR016021"/>
    </source>
</evidence>
<dbReference type="AlphaFoldDB" id="A0AAX6H765"/>
<keyword evidence="2" id="KW-0804">Transcription</keyword>
<dbReference type="InterPro" id="IPR005175">
    <property type="entry name" value="PPC_dom"/>
</dbReference>
<comment type="caution">
    <text evidence="6">The sequence shown here is derived from an EMBL/GenBank/DDBJ whole genome shotgun (WGS) entry which is preliminary data.</text>
</comment>
<accession>A0AAX6H765</accession>
<keyword evidence="2" id="KW-0539">Nucleus</keyword>
<dbReference type="EMBL" id="JANAVB010011799">
    <property type="protein sequence ID" value="KAJ6836836.1"/>
    <property type="molecule type" value="Genomic_DNA"/>
</dbReference>
<keyword evidence="7" id="KW-1185">Reference proteome</keyword>
<dbReference type="PANTHER" id="PTHR31100:SF15">
    <property type="entry name" value="AT-HOOK MOTIF NUCLEAR-LOCALIZED PROTEIN 24-RELATED"/>
    <property type="match status" value="1"/>
</dbReference>
<reference evidence="6" key="1">
    <citation type="journal article" date="2023" name="GigaByte">
        <title>Genome assembly of the bearded iris, Iris pallida Lam.</title>
        <authorList>
            <person name="Bruccoleri R.E."/>
            <person name="Oakeley E.J."/>
            <person name="Faust A.M.E."/>
            <person name="Altorfer M."/>
            <person name="Dessus-Babus S."/>
            <person name="Burckhardt D."/>
            <person name="Oertli M."/>
            <person name="Naumann U."/>
            <person name="Petersen F."/>
            <person name="Wong J."/>
        </authorList>
    </citation>
    <scope>NUCLEOTIDE SEQUENCE</scope>
    <source>
        <strain evidence="6">GSM-AAB239-AS_SAM_17_03QT</strain>
    </source>
</reference>
<feature type="region of interest" description="Disordered" evidence="3">
    <location>
        <begin position="25"/>
        <end position="132"/>
    </location>
</feature>
<reference evidence="6" key="2">
    <citation type="submission" date="2023-04" db="EMBL/GenBank/DDBJ databases">
        <authorList>
            <person name="Bruccoleri R.E."/>
            <person name="Oakeley E.J."/>
            <person name="Faust A.-M."/>
            <person name="Dessus-Babus S."/>
            <person name="Altorfer M."/>
            <person name="Burckhardt D."/>
            <person name="Oertli M."/>
            <person name="Naumann U."/>
            <person name="Petersen F."/>
            <person name="Wong J."/>
        </authorList>
    </citation>
    <scope>NUCLEOTIDE SEQUENCE</scope>
    <source>
        <strain evidence="6">GSM-AAB239-AS_SAM_17_03QT</strain>
        <tissue evidence="6">Leaf</tissue>
    </source>
</reference>
<dbReference type="InterPro" id="IPR014476">
    <property type="entry name" value="AHL15-29"/>
</dbReference>
<proteinExistence type="predicted"/>
<evidence type="ECO:0000313" key="6">
    <source>
        <dbReference type="EMBL" id="KAJ6836836.1"/>
    </source>
</evidence>
<sequence>MDPVAASSHGHHLPPPFLTRDFHHHLQQQQHLLHQQQQQQQLLHQQQQQQQQQQQVKSEDENSGTSGLNRGKKRELDDADNDNNNNGGSNNNSGGDGKELVPMPQNSGGEGEMSRRPRGRPAGSKNKPKPPIIITRDSANALRSHVMEVAGGCDIAESVATFARRRQRGVCILSGTGTVTNVTLRQPASPGAVVSLHGRFEILSLAGSFLPPPAPPAATGLTIYLAGGQGQVVGGSVVGALIASGPVVIMAASFGNAAYERLPLGEEDQAPPGQQQGQLGSPPGMMGQSSPPPQQQQLLPDPNGQLFHGLPPNLLNNVQLPPDAYGWATGGARGGGGGPPF</sequence>
<organism evidence="6 7">
    <name type="scientific">Iris pallida</name>
    <name type="common">Sweet iris</name>
    <dbReference type="NCBI Taxonomy" id="29817"/>
    <lineage>
        <taxon>Eukaryota</taxon>
        <taxon>Viridiplantae</taxon>
        <taxon>Streptophyta</taxon>
        <taxon>Embryophyta</taxon>
        <taxon>Tracheophyta</taxon>
        <taxon>Spermatophyta</taxon>
        <taxon>Magnoliopsida</taxon>
        <taxon>Liliopsida</taxon>
        <taxon>Asparagales</taxon>
        <taxon>Iridaceae</taxon>
        <taxon>Iridoideae</taxon>
        <taxon>Irideae</taxon>
        <taxon>Iris</taxon>
    </lineage>
</organism>
<dbReference type="Proteomes" id="UP001140949">
    <property type="component" value="Unassembled WGS sequence"/>
</dbReference>
<gene>
    <name evidence="5" type="ORF">M6B38_194440</name>
    <name evidence="6" type="ORF">M6B38_324475</name>
</gene>
<evidence type="ECO:0000313" key="7">
    <source>
        <dbReference type="Proteomes" id="UP001140949"/>
    </source>
</evidence>
<feature type="compositionally biased region" description="Low complexity" evidence="3">
    <location>
        <begin position="82"/>
        <end position="93"/>
    </location>
</feature>
<dbReference type="Gene3D" id="3.30.1330.80">
    <property type="entry name" value="Hypothetical protein, similar to alpha- acetolactate decarboxylase, domain 2"/>
    <property type="match status" value="1"/>
</dbReference>
<dbReference type="Pfam" id="PF03479">
    <property type="entry name" value="PCC"/>
    <property type="match status" value="1"/>
</dbReference>
<name>A0AAX6H765_IRIPA</name>
<feature type="compositionally biased region" description="Low complexity" evidence="3">
    <location>
        <begin position="310"/>
        <end position="327"/>
    </location>
</feature>
<dbReference type="PANTHER" id="PTHR31100">
    <property type="entry name" value="AT-HOOK MOTIF NUCLEAR-LOCALIZED PROTEIN 15"/>
    <property type="match status" value="1"/>
</dbReference>
<keyword evidence="2" id="KW-0805">Transcription regulation</keyword>
<feature type="compositionally biased region" description="Low complexity" evidence="3">
    <location>
        <begin position="27"/>
        <end position="55"/>
    </location>
</feature>
<dbReference type="PIRSF" id="PIRSF016021">
    <property type="entry name" value="ESCAROLA"/>
    <property type="match status" value="1"/>
</dbReference>
<comment type="subcellular location">
    <subcellularLocation>
        <location evidence="1 2">Nucleus</location>
    </subcellularLocation>
</comment>
<comment type="function">
    <text evidence="2">Transcription factor that specifically binds AT-rich DNA sequences related to the nuclear matrix attachment regions (MARs).</text>
</comment>
<dbReference type="FunFam" id="3.30.1330.80:FF:000001">
    <property type="entry name" value="AT-hook motif nuclear-localized protein"/>
    <property type="match status" value="1"/>
</dbReference>
<dbReference type="PROSITE" id="PS51742">
    <property type="entry name" value="PPC"/>
    <property type="match status" value="1"/>
</dbReference>
<evidence type="ECO:0000256" key="3">
    <source>
        <dbReference type="SAM" id="MobiDB-lite"/>
    </source>
</evidence>